<keyword evidence="4" id="KW-0479">Metal-binding</keyword>
<dbReference type="Gene3D" id="3.20.20.70">
    <property type="entry name" value="Aldolase class I"/>
    <property type="match status" value="1"/>
</dbReference>
<evidence type="ECO:0000256" key="6">
    <source>
        <dbReference type="ARBA" id="ARBA00023014"/>
    </source>
</evidence>
<proteinExistence type="predicted"/>
<evidence type="ECO:0000256" key="2">
    <source>
        <dbReference type="ARBA" id="ARBA00022485"/>
    </source>
</evidence>
<comment type="caution">
    <text evidence="9">The sequence shown here is derived from an EMBL/GenBank/DDBJ whole genome shotgun (WGS) entry which is preliminary data.</text>
</comment>
<dbReference type="SUPFAM" id="SSF102114">
    <property type="entry name" value="Radical SAM enzymes"/>
    <property type="match status" value="1"/>
</dbReference>
<sequence>MHRRRLLGMLAGCACGTSLAPRLLGGALRAQDAIDFAMPGGEPAVGLAPARFGEPLPGGEILCRLCPRECRIADMARGYCGVRENRRGEFFTLVHGRVCSLHADPIEKKPFFHFLPGTDALSLATPGCNLACRFCQNWQISQFRPEQVPTRAASPEALLRAARDQGAPTLAYTYSEPTIFYEYMRDIAAYTAPRGIRNVVVSNGYIQERPLRELAPHLSAYKVDLKAFTEEFYARQCNAELAPVLATLETLKSIGLWMEIVVLVIPTLNDDEASNQAMFRWIRATLGPEVPLHLTRFHPTYKILNLPRTPVPTLERLHALARAEGLHYVYIGNAPGHPTESTYCPGCGARVIERYGYVIGAIALDAGRCRGCGHPIPGVWS</sequence>
<evidence type="ECO:0000256" key="1">
    <source>
        <dbReference type="ARBA" id="ARBA00001966"/>
    </source>
</evidence>
<dbReference type="EMBL" id="VGIY01000335">
    <property type="protein sequence ID" value="MBM3318365.1"/>
    <property type="molecule type" value="Genomic_DNA"/>
</dbReference>
<evidence type="ECO:0000313" key="9">
    <source>
        <dbReference type="EMBL" id="MBM3318365.1"/>
    </source>
</evidence>
<reference evidence="9" key="1">
    <citation type="submission" date="2019-03" db="EMBL/GenBank/DDBJ databases">
        <title>Lake Tanganyika Metagenome-Assembled Genomes (MAGs).</title>
        <authorList>
            <person name="Tran P."/>
        </authorList>
    </citation>
    <scope>NUCLEOTIDE SEQUENCE</scope>
    <source>
        <strain evidence="9">M_DeepCast_400m_m2_100</strain>
    </source>
</reference>
<keyword evidence="6" id="KW-0411">Iron-sulfur</keyword>
<keyword evidence="5" id="KW-0408">Iron</keyword>
<name>A0A937XA81_UNCEI</name>
<dbReference type="AlphaFoldDB" id="A0A937XA81"/>
<evidence type="ECO:0000259" key="8">
    <source>
        <dbReference type="PROSITE" id="PS51918"/>
    </source>
</evidence>
<feature type="signal peptide" evidence="7">
    <location>
        <begin position="1"/>
        <end position="20"/>
    </location>
</feature>
<evidence type="ECO:0000256" key="4">
    <source>
        <dbReference type="ARBA" id="ARBA00022723"/>
    </source>
</evidence>
<dbReference type="PANTHER" id="PTHR30352:SF5">
    <property type="entry name" value="PYRUVATE FORMATE-LYASE 1-ACTIVATING ENZYME"/>
    <property type="match status" value="1"/>
</dbReference>
<keyword evidence="3" id="KW-0949">S-adenosyl-L-methionine</keyword>
<comment type="cofactor">
    <cofactor evidence="1">
        <name>[4Fe-4S] cluster</name>
        <dbReference type="ChEBI" id="CHEBI:49883"/>
    </cofactor>
</comment>
<keyword evidence="2" id="KW-0004">4Fe-4S</keyword>
<dbReference type="PROSITE" id="PS51918">
    <property type="entry name" value="RADICAL_SAM"/>
    <property type="match status" value="1"/>
</dbReference>
<dbReference type="CDD" id="cd01335">
    <property type="entry name" value="Radical_SAM"/>
    <property type="match status" value="1"/>
</dbReference>
<dbReference type="SFLD" id="SFLDS00029">
    <property type="entry name" value="Radical_SAM"/>
    <property type="match status" value="1"/>
</dbReference>
<gene>
    <name evidence="9" type="primary">amrS</name>
    <name evidence="9" type="ORF">FJY75_10995</name>
</gene>
<dbReference type="PANTHER" id="PTHR30352">
    <property type="entry name" value="PYRUVATE FORMATE-LYASE-ACTIVATING ENZYME"/>
    <property type="match status" value="1"/>
</dbReference>
<dbReference type="GO" id="GO:0046872">
    <property type="term" value="F:metal ion binding"/>
    <property type="evidence" value="ECO:0007669"/>
    <property type="project" value="UniProtKB-KW"/>
</dbReference>
<protein>
    <submittedName>
        <fullName evidence="9">AmmeMemoRadiSam system radical SAM enzyme</fullName>
    </submittedName>
</protein>
<evidence type="ECO:0000313" key="10">
    <source>
        <dbReference type="Proteomes" id="UP000748308"/>
    </source>
</evidence>
<dbReference type="InterPro" id="IPR027596">
    <property type="entry name" value="AmmeMemoSam_rS"/>
</dbReference>
<evidence type="ECO:0000256" key="7">
    <source>
        <dbReference type="SAM" id="SignalP"/>
    </source>
</evidence>
<dbReference type="InterPro" id="IPR034457">
    <property type="entry name" value="Organic_radical-activating"/>
</dbReference>
<dbReference type="SFLD" id="SFLDG01101">
    <property type="entry name" value="Uncharacterised_Radical_SAM_Su"/>
    <property type="match status" value="1"/>
</dbReference>
<evidence type="ECO:0000256" key="5">
    <source>
        <dbReference type="ARBA" id="ARBA00023004"/>
    </source>
</evidence>
<organism evidence="9 10">
    <name type="scientific">Eiseniibacteriota bacterium</name>
    <dbReference type="NCBI Taxonomy" id="2212470"/>
    <lineage>
        <taxon>Bacteria</taxon>
        <taxon>Candidatus Eiseniibacteriota</taxon>
    </lineage>
</organism>
<dbReference type="Pfam" id="PF04055">
    <property type="entry name" value="Radical_SAM"/>
    <property type="match status" value="1"/>
</dbReference>
<dbReference type="GO" id="GO:0003824">
    <property type="term" value="F:catalytic activity"/>
    <property type="evidence" value="ECO:0007669"/>
    <property type="project" value="InterPro"/>
</dbReference>
<dbReference type="GO" id="GO:0051539">
    <property type="term" value="F:4 iron, 4 sulfur cluster binding"/>
    <property type="evidence" value="ECO:0007669"/>
    <property type="project" value="UniProtKB-KW"/>
</dbReference>
<dbReference type="NCBIfam" id="TIGR04337">
    <property type="entry name" value="AmmeMemoSam_rS"/>
    <property type="match status" value="1"/>
</dbReference>
<accession>A0A937XA81</accession>
<keyword evidence="7" id="KW-0732">Signal</keyword>
<feature type="chain" id="PRO_5037097031" evidence="7">
    <location>
        <begin position="21"/>
        <end position="381"/>
    </location>
</feature>
<dbReference type="InterPro" id="IPR007197">
    <property type="entry name" value="rSAM"/>
</dbReference>
<dbReference type="InterPro" id="IPR013785">
    <property type="entry name" value="Aldolase_TIM"/>
</dbReference>
<dbReference type="InterPro" id="IPR058240">
    <property type="entry name" value="rSAM_sf"/>
</dbReference>
<evidence type="ECO:0000256" key="3">
    <source>
        <dbReference type="ARBA" id="ARBA00022691"/>
    </source>
</evidence>
<feature type="domain" description="Radical SAM core" evidence="8">
    <location>
        <begin position="113"/>
        <end position="327"/>
    </location>
</feature>
<dbReference type="Proteomes" id="UP000748308">
    <property type="component" value="Unassembled WGS sequence"/>
</dbReference>